<accession>A0ABU4H0B7</accession>
<keyword evidence="3" id="KW-0597">Phosphoprotein</keyword>
<evidence type="ECO:0000256" key="1">
    <source>
        <dbReference type="ARBA" id="ARBA00000085"/>
    </source>
</evidence>
<dbReference type="RefSeq" id="WP_318353289.1">
    <property type="nucleotide sequence ID" value="NZ_JAWQEV010000002.1"/>
</dbReference>
<dbReference type="Gene3D" id="1.20.5.1930">
    <property type="match status" value="1"/>
</dbReference>
<evidence type="ECO:0000256" key="6">
    <source>
        <dbReference type="ARBA" id="ARBA00022777"/>
    </source>
</evidence>
<keyword evidence="9" id="KW-0812">Transmembrane</keyword>
<proteinExistence type="predicted"/>
<dbReference type="InterPro" id="IPR025828">
    <property type="entry name" value="Put_sensor_dom"/>
</dbReference>
<name>A0ABU4H0B7_9MICO</name>
<keyword evidence="5" id="KW-0547">Nucleotide-binding</keyword>
<dbReference type="InterPro" id="IPR036890">
    <property type="entry name" value="HATPase_C_sf"/>
</dbReference>
<dbReference type="SUPFAM" id="SSF55874">
    <property type="entry name" value="ATPase domain of HSP90 chaperone/DNA topoisomerase II/histidine kinase"/>
    <property type="match status" value="1"/>
</dbReference>
<keyword evidence="9" id="KW-1133">Transmembrane helix</keyword>
<evidence type="ECO:0000313" key="12">
    <source>
        <dbReference type="EMBL" id="MDW4572777.1"/>
    </source>
</evidence>
<keyword evidence="6" id="KW-0418">Kinase</keyword>
<comment type="catalytic activity">
    <reaction evidence="1">
        <text>ATP + protein L-histidine = ADP + protein N-phospho-L-histidine.</text>
        <dbReference type="EC" id="2.7.13.3"/>
    </reaction>
</comment>
<dbReference type="EC" id="2.7.13.3" evidence="2"/>
<feature type="domain" description="Signal transduction histidine kinase subgroup 3 dimerisation and phosphoacceptor" evidence="10">
    <location>
        <begin position="270"/>
        <end position="334"/>
    </location>
</feature>
<dbReference type="EMBL" id="JAWQEV010000002">
    <property type="protein sequence ID" value="MDW4572777.1"/>
    <property type="molecule type" value="Genomic_DNA"/>
</dbReference>
<feature type="transmembrane region" description="Helical" evidence="9">
    <location>
        <begin position="206"/>
        <end position="228"/>
    </location>
</feature>
<dbReference type="Pfam" id="PF07730">
    <property type="entry name" value="HisKA_3"/>
    <property type="match status" value="1"/>
</dbReference>
<dbReference type="CDD" id="cd16917">
    <property type="entry name" value="HATPase_UhpB-NarQ-NarX-like"/>
    <property type="match status" value="1"/>
</dbReference>
<evidence type="ECO:0000256" key="9">
    <source>
        <dbReference type="SAM" id="Phobius"/>
    </source>
</evidence>
<keyword evidence="13" id="KW-1185">Reference proteome</keyword>
<dbReference type="Gene3D" id="3.30.565.10">
    <property type="entry name" value="Histidine kinase-like ATPase, C-terminal domain"/>
    <property type="match status" value="1"/>
</dbReference>
<keyword evidence="7" id="KW-0067">ATP-binding</keyword>
<evidence type="ECO:0000256" key="3">
    <source>
        <dbReference type="ARBA" id="ARBA00022553"/>
    </source>
</evidence>
<evidence type="ECO:0000256" key="4">
    <source>
        <dbReference type="ARBA" id="ARBA00022679"/>
    </source>
</evidence>
<evidence type="ECO:0000256" key="8">
    <source>
        <dbReference type="ARBA" id="ARBA00023012"/>
    </source>
</evidence>
<evidence type="ECO:0000313" key="13">
    <source>
        <dbReference type="Proteomes" id="UP001283109"/>
    </source>
</evidence>
<organism evidence="12 13">
    <name type="scientific">Microbacterium arthrosphaerae</name>
    <dbReference type="NCBI Taxonomy" id="792652"/>
    <lineage>
        <taxon>Bacteria</taxon>
        <taxon>Bacillati</taxon>
        <taxon>Actinomycetota</taxon>
        <taxon>Actinomycetes</taxon>
        <taxon>Micrococcales</taxon>
        <taxon>Microbacteriaceae</taxon>
        <taxon>Microbacterium</taxon>
    </lineage>
</organism>
<evidence type="ECO:0000259" key="11">
    <source>
        <dbReference type="Pfam" id="PF13796"/>
    </source>
</evidence>
<dbReference type="InterPro" id="IPR050482">
    <property type="entry name" value="Sensor_HK_TwoCompSys"/>
</dbReference>
<evidence type="ECO:0000256" key="7">
    <source>
        <dbReference type="ARBA" id="ARBA00022840"/>
    </source>
</evidence>
<reference evidence="12 13" key="1">
    <citation type="submission" date="2023-11" db="EMBL/GenBank/DDBJ databases">
        <title>Draft genome sequence of Microbacterium arthrosphaerae JCM 30492.</title>
        <authorList>
            <person name="Zhang G."/>
            <person name="Ding Y."/>
        </authorList>
    </citation>
    <scope>NUCLEOTIDE SEQUENCE [LARGE SCALE GENOMIC DNA]</scope>
    <source>
        <strain evidence="12 13">JCM 30492</strain>
    </source>
</reference>
<dbReference type="PANTHER" id="PTHR24421:SF10">
    <property type="entry name" value="NITRATE_NITRITE SENSOR PROTEIN NARQ"/>
    <property type="match status" value="1"/>
</dbReference>
<evidence type="ECO:0000259" key="10">
    <source>
        <dbReference type="Pfam" id="PF07730"/>
    </source>
</evidence>
<gene>
    <name evidence="12" type="ORF">R8Z58_08325</name>
</gene>
<comment type="caution">
    <text evidence="12">The sequence shown here is derived from an EMBL/GenBank/DDBJ whole genome shotgun (WGS) entry which is preliminary data.</text>
</comment>
<keyword evidence="9" id="KW-0472">Membrane</keyword>
<keyword evidence="8" id="KW-0902">Two-component regulatory system</keyword>
<protein>
    <recommendedName>
        <fullName evidence="2">histidine kinase</fullName>
        <ecNumber evidence="2">2.7.13.3</ecNumber>
    </recommendedName>
</protein>
<feature type="transmembrane region" description="Helical" evidence="9">
    <location>
        <begin position="38"/>
        <end position="59"/>
    </location>
</feature>
<feature type="domain" description="Putative sensor" evidence="11">
    <location>
        <begin position="40"/>
        <end position="239"/>
    </location>
</feature>
<evidence type="ECO:0000256" key="2">
    <source>
        <dbReference type="ARBA" id="ARBA00012438"/>
    </source>
</evidence>
<feature type="transmembrane region" description="Helical" evidence="9">
    <location>
        <begin position="129"/>
        <end position="157"/>
    </location>
</feature>
<dbReference type="InterPro" id="IPR011712">
    <property type="entry name" value="Sig_transdc_His_kin_sub3_dim/P"/>
</dbReference>
<dbReference type="PANTHER" id="PTHR24421">
    <property type="entry name" value="NITRATE/NITRITE SENSOR PROTEIN NARX-RELATED"/>
    <property type="match status" value="1"/>
</dbReference>
<dbReference type="Pfam" id="PF13796">
    <property type="entry name" value="Sensor"/>
    <property type="match status" value="1"/>
</dbReference>
<feature type="transmembrane region" description="Helical" evidence="9">
    <location>
        <begin position="65"/>
        <end position="85"/>
    </location>
</feature>
<evidence type="ECO:0000256" key="5">
    <source>
        <dbReference type="ARBA" id="ARBA00022741"/>
    </source>
</evidence>
<sequence>MTTTTPAADLPAAGPPVHEARGFWAAYGRAWARTPGSAVYLLVVFVLAMLSLSVLAALFWTSVGLLVIVVGLPLGVLTLLIARGFGVADRFLLLLAGLPPIVEPEWNRDSPAGDGFWATLTRPIRNPHYWVYLVHGMIVSPVVSTISFALTTVWLSVGLGGLTYWFWGAFLPRGDRGDGDGGEWGHYVADAVPWLFGGWSGWAVEVVLYLIAGILFTGTMPWVFGGLARAHHAIGRGMLGRWESDDLAAEVRAEAAARGAAVHAEDVALRRLERDIHDGPQQRLVRLQMDLAALERRAESGDADAAADLAREARGHAKAALDELRALSSGVAPPLLQDRGLAAALDALAAGSPLRVQIEIDPAIDRAVSQEVARTVYFVVAELMTNVVKHAGATGVTLRASLRRSASGAHTHLDVWVVDNGRGGAALRSGHGLEGLRERVAGLRGQLVVKSPLGGPTSVGAHIPLAVAP</sequence>
<dbReference type="Proteomes" id="UP001283109">
    <property type="component" value="Unassembled WGS sequence"/>
</dbReference>
<keyword evidence="4" id="KW-0808">Transferase</keyword>